<comment type="caution">
    <text evidence="1">The sequence shown here is derived from an EMBL/GenBank/DDBJ whole genome shotgun (WGS) entry which is preliminary data.</text>
</comment>
<proteinExistence type="predicted"/>
<gene>
    <name evidence="1" type="ORF">IWW38_005681</name>
</gene>
<evidence type="ECO:0000313" key="2">
    <source>
        <dbReference type="Proteomes" id="UP001139981"/>
    </source>
</evidence>
<dbReference type="EMBL" id="JANBVB010002808">
    <property type="protein sequence ID" value="KAJ2882260.1"/>
    <property type="molecule type" value="Genomic_DNA"/>
</dbReference>
<organism evidence="1 2">
    <name type="scientific">Coemansia aciculifera</name>
    <dbReference type="NCBI Taxonomy" id="417176"/>
    <lineage>
        <taxon>Eukaryota</taxon>
        <taxon>Fungi</taxon>
        <taxon>Fungi incertae sedis</taxon>
        <taxon>Zoopagomycota</taxon>
        <taxon>Kickxellomycotina</taxon>
        <taxon>Kickxellomycetes</taxon>
        <taxon>Kickxellales</taxon>
        <taxon>Kickxellaceae</taxon>
        <taxon>Coemansia</taxon>
    </lineage>
</organism>
<accession>A0ACC1LVT5</accession>
<name>A0ACC1LVT5_9FUNG</name>
<dbReference type="Proteomes" id="UP001139981">
    <property type="component" value="Unassembled WGS sequence"/>
</dbReference>
<keyword evidence="2" id="KW-1185">Reference proteome</keyword>
<sequence length="139" mass="14586">MHSIDDKGPPKIAAALLDASTPNASTPTETTLAVTEVADMEKQELPVAAVPLTRMRRLIVTISLALSILLVGLDTSIVTTAIPKIAHEFNALSSAAWIATAYMVTITALQPLYGRLSDIFGRVPSLISAIVLFMAGSAA</sequence>
<reference evidence="1" key="1">
    <citation type="submission" date="2022-07" db="EMBL/GenBank/DDBJ databases">
        <title>Phylogenomic reconstructions and comparative analyses of Kickxellomycotina fungi.</title>
        <authorList>
            <person name="Reynolds N.K."/>
            <person name="Stajich J.E."/>
            <person name="Barry K."/>
            <person name="Grigoriev I.V."/>
            <person name="Crous P."/>
            <person name="Smith M.E."/>
        </authorList>
    </citation>
    <scope>NUCLEOTIDE SEQUENCE</scope>
    <source>
        <strain evidence="1">CBS 190363</strain>
    </source>
</reference>
<evidence type="ECO:0000313" key="1">
    <source>
        <dbReference type="EMBL" id="KAJ2882260.1"/>
    </source>
</evidence>
<protein>
    <submittedName>
        <fullName evidence="1">Uncharacterized protein</fullName>
    </submittedName>
</protein>
<feature type="non-terminal residue" evidence="1">
    <location>
        <position position="139"/>
    </location>
</feature>